<dbReference type="EMBL" id="JACHDZ010000006">
    <property type="protein sequence ID" value="MBB5345442.1"/>
    <property type="molecule type" value="Genomic_DNA"/>
</dbReference>
<evidence type="ECO:0000256" key="1">
    <source>
        <dbReference type="SAM" id="SignalP"/>
    </source>
</evidence>
<accession>A0A7W8JA21</accession>
<dbReference type="AlphaFoldDB" id="A0A7W8JA21"/>
<name>A0A7W8JA21_9BACT</name>
<feature type="chain" id="PRO_5030685403" evidence="1">
    <location>
        <begin position="33"/>
        <end position="371"/>
    </location>
</feature>
<keyword evidence="1" id="KW-0732">Signal</keyword>
<reference evidence="2 3" key="1">
    <citation type="submission" date="2020-08" db="EMBL/GenBank/DDBJ databases">
        <title>Genomic Encyclopedia of Type Strains, Phase IV (KMG-V): Genome sequencing to study the core and pangenomes of soil and plant-associated prokaryotes.</title>
        <authorList>
            <person name="Whitman W."/>
        </authorList>
    </citation>
    <scope>NUCLEOTIDE SEQUENCE [LARGE SCALE GENOMIC DNA]</scope>
    <source>
        <strain evidence="2 3">M8US30</strain>
    </source>
</reference>
<dbReference type="SUPFAM" id="SSF63825">
    <property type="entry name" value="YWTD domain"/>
    <property type="match status" value="1"/>
</dbReference>
<evidence type="ECO:0000313" key="3">
    <source>
        <dbReference type="Proteomes" id="UP000569092"/>
    </source>
</evidence>
<comment type="caution">
    <text evidence="2">The sequence shown here is derived from an EMBL/GenBank/DDBJ whole genome shotgun (WGS) entry which is preliminary data.</text>
</comment>
<evidence type="ECO:0000313" key="2">
    <source>
        <dbReference type="EMBL" id="MBB5345442.1"/>
    </source>
</evidence>
<sequence length="371" mass="38603">MSTVLSPMISRNALVVSVASIAMLLGAAPAFGQANAPLAADGYTLSVFATGVVGQYTKPDSLAVYQDHVYIAYGDGNDPAGADGKSNMVVEYTRAGQKVYSFTVKGHNDGMKVNPYTHKLWVMQNEDANPNLVVFDPVTRQKTLYSFAAPSQAGGGYDDIAFRNGKAYLSASNPSHNPNSEPAIVQATLVGSTVVVTPVLEGTAAATDILTGKTVTLNLQDPDSMTTAPGGNLVLDSQGDSELVIVSDPGLPQQRVLQVPLSSPYGQPQVDDTLFTPDADGFLLVSDTAKDITYKISKKVFVPGIAYSAGVAGSSAAPGFVGQLDLAFGLLTPIVSGMQSPHGLAFVTTSTADDSAVEKLKEACSALYPSE</sequence>
<feature type="signal peptide" evidence="1">
    <location>
        <begin position="1"/>
        <end position="32"/>
    </location>
</feature>
<organism evidence="2 3">
    <name type="scientific">Tunturiibacter lichenicola</name>
    <dbReference type="NCBI Taxonomy" id="2051959"/>
    <lineage>
        <taxon>Bacteria</taxon>
        <taxon>Pseudomonadati</taxon>
        <taxon>Acidobacteriota</taxon>
        <taxon>Terriglobia</taxon>
        <taxon>Terriglobales</taxon>
        <taxon>Acidobacteriaceae</taxon>
        <taxon>Tunturiibacter</taxon>
    </lineage>
</organism>
<gene>
    <name evidence="2" type="ORF">HDF10_003436</name>
</gene>
<dbReference type="Proteomes" id="UP000569092">
    <property type="component" value="Unassembled WGS sequence"/>
</dbReference>
<protein>
    <submittedName>
        <fullName evidence="2">Uncharacterized protein</fullName>
    </submittedName>
</protein>
<proteinExistence type="predicted"/>